<keyword evidence="3" id="KW-1185">Reference proteome</keyword>
<reference evidence="2" key="1">
    <citation type="submission" date="2022-08" db="EMBL/GenBank/DDBJ databases">
        <title>Mycobacterium kiyosense sp. nov., scotochromogenic slow-glowing species isolated from respiratory specimens.</title>
        <authorList>
            <person name="Fukano H."/>
            <person name="Kazumi Y."/>
            <person name="Sakagami N."/>
            <person name="Ato M."/>
            <person name="Mitarai S."/>
            <person name="Hoshino Y."/>
        </authorList>
    </citation>
    <scope>NUCLEOTIDE SEQUENCE</scope>
    <source>
        <strain evidence="2">1413</strain>
        <strain evidence="1">SRL2020-028</strain>
    </source>
</reference>
<accession>A0A9P3Q5W9</accession>
<dbReference type="EMBL" id="BRZI01000012">
    <property type="protein sequence ID" value="GLD30304.1"/>
    <property type="molecule type" value="Genomic_DNA"/>
</dbReference>
<dbReference type="AlphaFoldDB" id="A0A9P3Q5W9"/>
<protein>
    <submittedName>
        <fullName evidence="2">Uncharacterized protein</fullName>
    </submittedName>
</protein>
<proteinExistence type="predicted"/>
<dbReference type="EMBL" id="BRXE01000008">
    <property type="protein sequence ID" value="GLB82053.1"/>
    <property type="molecule type" value="Genomic_DNA"/>
</dbReference>
<comment type="caution">
    <text evidence="2">The sequence shown here is derived from an EMBL/GenBank/DDBJ whole genome shotgun (WGS) entry which is preliminary data.</text>
</comment>
<gene>
    <name evidence="2" type="ORF">Mkiyose1413_21870</name>
    <name evidence="1" type="ORF">SRL2020028_13090</name>
</gene>
<evidence type="ECO:0000313" key="1">
    <source>
        <dbReference type="EMBL" id="GLB82053.1"/>
    </source>
</evidence>
<name>A0A9P3Q5W9_9MYCO</name>
<dbReference type="Proteomes" id="UP001064782">
    <property type="component" value="Unassembled WGS sequence"/>
</dbReference>
<dbReference type="Proteomes" id="UP001165663">
    <property type="component" value="Unassembled WGS sequence"/>
</dbReference>
<sequence length="71" mass="7562">MDDVAVADALLEPVADVVEEDEAGAFSSLLPHAGANTLSATAAAKPTTAFAGFIRAPFYRWIWANYRARHG</sequence>
<organism evidence="2 3">
    <name type="scientific">Mycobacterium kiyosense</name>
    <dbReference type="NCBI Taxonomy" id="2871094"/>
    <lineage>
        <taxon>Bacteria</taxon>
        <taxon>Bacillati</taxon>
        <taxon>Actinomycetota</taxon>
        <taxon>Actinomycetes</taxon>
        <taxon>Mycobacteriales</taxon>
        <taxon>Mycobacteriaceae</taxon>
        <taxon>Mycobacterium</taxon>
    </lineage>
</organism>
<evidence type="ECO:0000313" key="3">
    <source>
        <dbReference type="Proteomes" id="UP001064782"/>
    </source>
</evidence>
<evidence type="ECO:0000313" key="2">
    <source>
        <dbReference type="EMBL" id="GLD30304.1"/>
    </source>
</evidence>